<evidence type="ECO:0000256" key="3">
    <source>
        <dbReference type="ARBA" id="ARBA00023002"/>
    </source>
</evidence>
<dbReference type="AlphaFoldDB" id="A0A1D8ATT3"/>
<keyword evidence="3 7" id="KW-0560">Oxidoreductase</keyword>
<evidence type="ECO:0000313" key="7">
    <source>
        <dbReference type="EMBL" id="AOS44309.1"/>
    </source>
</evidence>
<dbReference type="InterPro" id="IPR017941">
    <property type="entry name" value="Rieske_2Fe-2S"/>
</dbReference>
<dbReference type="Gene3D" id="3.90.380.10">
    <property type="entry name" value="Naphthalene 1,2-dioxygenase Alpha Subunit, Chain A, domain 1"/>
    <property type="match status" value="1"/>
</dbReference>
<keyword evidence="8" id="KW-1185">Reference proteome</keyword>
<sequence length="335" mass="36833">MTPPRNCTFPATDWTVLARCWHAVALSADVTATAPFAARLLDQDLVLYRTATGLTVAADLCVHRGAPLSLGCMQEGAIACAYHGYRYDGTGRCTLIPAHPNAPIPGKLALRVFPARERHGLVWVSLDPGAQPDTVPDFPEHVDPAFQIVTVPPFDWDASAGRQVESFCDVAHFTFVHPTTFAASDPVVPRYEVEATPRGVRAEFASRVGNVSDPAAAQQTWRRIYQLHLPFTAHLSVDFPAGGRLVVFNAACPVSARRTRVFAVVARNFDRDQPVADLIAFQQKVYAEDQRIVERQNPEDLPIDLGEEVHVKADRTSVEYRRQLARLGLGRGFTA</sequence>
<reference evidence="7 8" key="1">
    <citation type="submission" date="2016-06" db="EMBL/GenBank/DDBJ databases">
        <title>Three novel species with peptidoglycan cell walls form the new genus Lacunisphaera gen. nov. in the family Opitutaceae of the verrucomicrobial subdivision 4.</title>
        <authorList>
            <person name="Rast P."/>
            <person name="Gloeckner I."/>
            <person name="Jogler M."/>
            <person name="Boedeker C."/>
            <person name="Jeske O."/>
            <person name="Wiegand S."/>
            <person name="Reinhardt R."/>
            <person name="Schumann P."/>
            <person name="Rohde M."/>
            <person name="Spring S."/>
            <person name="Gloeckner F.O."/>
            <person name="Jogler C."/>
        </authorList>
    </citation>
    <scope>NUCLEOTIDE SEQUENCE [LARGE SCALE GENOMIC DNA]</scope>
    <source>
        <strain evidence="7 8">IG16b</strain>
    </source>
</reference>
<dbReference type="Pfam" id="PF00355">
    <property type="entry name" value="Rieske"/>
    <property type="match status" value="1"/>
</dbReference>
<keyword evidence="2" id="KW-0479">Metal-binding</keyword>
<dbReference type="PANTHER" id="PTHR21266">
    <property type="entry name" value="IRON-SULFUR DOMAIN CONTAINING PROTEIN"/>
    <property type="match status" value="1"/>
</dbReference>
<dbReference type="SUPFAM" id="SSF55961">
    <property type="entry name" value="Bet v1-like"/>
    <property type="match status" value="1"/>
</dbReference>
<keyword evidence="7" id="KW-0489">Methyltransferase</keyword>
<protein>
    <submittedName>
        <fullName evidence="7">Methylxanthine N1-demethylase NdmA</fullName>
        <ecNumber evidence="7">1.14.13.178</ecNumber>
    </submittedName>
</protein>
<organism evidence="7 8">
    <name type="scientific">Lacunisphaera limnophila</name>
    <dbReference type="NCBI Taxonomy" id="1838286"/>
    <lineage>
        <taxon>Bacteria</taxon>
        <taxon>Pseudomonadati</taxon>
        <taxon>Verrucomicrobiota</taxon>
        <taxon>Opitutia</taxon>
        <taxon>Opitutales</taxon>
        <taxon>Opitutaceae</taxon>
        <taxon>Lacunisphaera</taxon>
    </lineage>
</organism>
<dbReference type="InterPro" id="IPR036922">
    <property type="entry name" value="Rieske_2Fe-2S_sf"/>
</dbReference>
<dbReference type="PANTHER" id="PTHR21266:SF57">
    <property type="entry name" value="3-CHLOROBENZOATE-3,4-DIOXYGENASE"/>
    <property type="match status" value="1"/>
</dbReference>
<gene>
    <name evidence="7" type="primary">ndmA</name>
    <name evidence="7" type="ORF">Verru16b_01370</name>
</gene>
<evidence type="ECO:0000313" key="8">
    <source>
        <dbReference type="Proteomes" id="UP000095228"/>
    </source>
</evidence>
<keyword evidence="5" id="KW-0411">Iron-sulfur</keyword>
<dbReference type="GO" id="GO:0051537">
    <property type="term" value="F:2 iron, 2 sulfur cluster binding"/>
    <property type="evidence" value="ECO:0007669"/>
    <property type="project" value="UniProtKB-KW"/>
</dbReference>
<dbReference type="Pfam" id="PF19112">
    <property type="entry name" value="VanA_C"/>
    <property type="match status" value="1"/>
</dbReference>
<dbReference type="EMBL" id="CP016094">
    <property type="protein sequence ID" value="AOS44309.1"/>
    <property type="molecule type" value="Genomic_DNA"/>
</dbReference>
<dbReference type="InterPro" id="IPR050584">
    <property type="entry name" value="Cholesterol_7-desaturase"/>
</dbReference>
<dbReference type="GO" id="GO:0016491">
    <property type="term" value="F:oxidoreductase activity"/>
    <property type="evidence" value="ECO:0007669"/>
    <property type="project" value="UniProtKB-KW"/>
</dbReference>
<evidence type="ECO:0000256" key="4">
    <source>
        <dbReference type="ARBA" id="ARBA00023004"/>
    </source>
</evidence>
<dbReference type="InterPro" id="IPR044043">
    <property type="entry name" value="VanA_C_cat"/>
</dbReference>
<feature type="domain" description="Rieske" evidence="6">
    <location>
        <begin position="21"/>
        <end position="124"/>
    </location>
</feature>
<dbReference type="OrthoDB" id="9800776at2"/>
<dbReference type="GO" id="GO:0008168">
    <property type="term" value="F:methyltransferase activity"/>
    <property type="evidence" value="ECO:0007669"/>
    <property type="project" value="UniProtKB-KW"/>
</dbReference>
<dbReference type="SUPFAM" id="SSF50022">
    <property type="entry name" value="ISP domain"/>
    <property type="match status" value="1"/>
</dbReference>
<keyword evidence="4" id="KW-0408">Iron</keyword>
<dbReference type="STRING" id="1838286.Verru16b_01370"/>
<dbReference type="Proteomes" id="UP000095228">
    <property type="component" value="Chromosome"/>
</dbReference>
<dbReference type="Gene3D" id="2.102.10.10">
    <property type="entry name" value="Rieske [2Fe-2S] iron-sulphur domain"/>
    <property type="match status" value="1"/>
</dbReference>
<proteinExistence type="predicted"/>
<evidence type="ECO:0000256" key="2">
    <source>
        <dbReference type="ARBA" id="ARBA00022723"/>
    </source>
</evidence>
<keyword evidence="1" id="KW-0001">2Fe-2S</keyword>
<name>A0A1D8ATT3_9BACT</name>
<dbReference type="EC" id="1.14.13.178" evidence="7"/>
<dbReference type="GO" id="GO:0046872">
    <property type="term" value="F:metal ion binding"/>
    <property type="evidence" value="ECO:0007669"/>
    <property type="project" value="UniProtKB-KW"/>
</dbReference>
<evidence type="ECO:0000256" key="5">
    <source>
        <dbReference type="ARBA" id="ARBA00023014"/>
    </source>
</evidence>
<dbReference type="RefSeq" id="WP_069961567.1">
    <property type="nucleotide sequence ID" value="NZ_CP016094.1"/>
</dbReference>
<accession>A0A1D8ATT3</accession>
<evidence type="ECO:0000256" key="1">
    <source>
        <dbReference type="ARBA" id="ARBA00022714"/>
    </source>
</evidence>
<dbReference type="GO" id="GO:0032259">
    <property type="term" value="P:methylation"/>
    <property type="evidence" value="ECO:0007669"/>
    <property type="project" value="UniProtKB-KW"/>
</dbReference>
<evidence type="ECO:0000259" key="6">
    <source>
        <dbReference type="PROSITE" id="PS51296"/>
    </source>
</evidence>
<dbReference type="KEGG" id="obg:Verru16b_01370"/>
<keyword evidence="7" id="KW-0808">Transferase</keyword>
<dbReference type="PROSITE" id="PS51296">
    <property type="entry name" value="RIESKE"/>
    <property type="match status" value="1"/>
</dbReference>